<feature type="transmembrane region" description="Helical" evidence="1">
    <location>
        <begin position="60"/>
        <end position="80"/>
    </location>
</feature>
<keyword evidence="3" id="KW-1185">Reference proteome</keyword>
<protein>
    <submittedName>
        <fullName evidence="2">Uncharacterized protein</fullName>
    </submittedName>
</protein>
<evidence type="ECO:0000256" key="1">
    <source>
        <dbReference type="SAM" id="Phobius"/>
    </source>
</evidence>
<evidence type="ECO:0000313" key="2">
    <source>
        <dbReference type="EMBL" id="PJJ48834.1"/>
    </source>
</evidence>
<dbReference type="Proteomes" id="UP000228535">
    <property type="component" value="Unassembled WGS sequence"/>
</dbReference>
<gene>
    <name evidence="2" type="ORF">CLV45_4547</name>
</gene>
<sequence>MTWVVLQVNALSQLRANRAGYSVSWFLTSVFVVLTAWSYSSISEDPDFYISSTKWHGEGLGGWLFFFTAFAFLHAHWFPGSMLKATETGSRPDVSQGVKEFLLYFFWPVGVWFIQPRLNKIWEEHRWAQQALQRLGTDE</sequence>
<name>A0A2M9AT06_9BACT</name>
<feature type="transmembrane region" description="Helical" evidence="1">
    <location>
        <begin position="21"/>
        <end position="40"/>
    </location>
</feature>
<keyword evidence="1" id="KW-1133">Transmembrane helix</keyword>
<comment type="caution">
    <text evidence="2">The sequence shown here is derived from an EMBL/GenBank/DDBJ whole genome shotgun (WGS) entry which is preliminary data.</text>
</comment>
<proteinExistence type="predicted"/>
<keyword evidence="1" id="KW-0812">Transmembrane</keyword>
<evidence type="ECO:0000313" key="3">
    <source>
        <dbReference type="Proteomes" id="UP000228535"/>
    </source>
</evidence>
<accession>A0A2M9AT06</accession>
<dbReference type="AlphaFoldDB" id="A0A2M9AT06"/>
<keyword evidence="1" id="KW-0472">Membrane</keyword>
<dbReference type="EMBL" id="PGFA01000004">
    <property type="protein sequence ID" value="PJJ48834.1"/>
    <property type="molecule type" value="Genomic_DNA"/>
</dbReference>
<organism evidence="2 3">
    <name type="scientific">Hymenobacter chitinivorans DSM 11115</name>
    <dbReference type="NCBI Taxonomy" id="1121954"/>
    <lineage>
        <taxon>Bacteria</taxon>
        <taxon>Pseudomonadati</taxon>
        <taxon>Bacteroidota</taxon>
        <taxon>Cytophagia</taxon>
        <taxon>Cytophagales</taxon>
        <taxon>Hymenobacteraceae</taxon>
        <taxon>Hymenobacter</taxon>
    </lineage>
</organism>
<reference evidence="2 3" key="1">
    <citation type="submission" date="2017-11" db="EMBL/GenBank/DDBJ databases">
        <title>Genomic Encyclopedia of Archaeal and Bacterial Type Strains, Phase II (KMG-II): From Individual Species to Whole Genera.</title>
        <authorList>
            <person name="Goeker M."/>
        </authorList>
    </citation>
    <scope>NUCLEOTIDE SEQUENCE [LARGE SCALE GENOMIC DNA]</scope>
    <source>
        <strain evidence="2 3">DSM 11115</strain>
    </source>
</reference>